<evidence type="ECO:0000313" key="2">
    <source>
        <dbReference type="EMBL" id="AGF93484.1"/>
    </source>
</evidence>
<organism evidence="2">
    <name type="scientific">uncultured organism</name>
    <dbReference type="NCBI Taxonomy" id="155900"/>
    <lineage>
        <taxon>unclassified sequences</taxon>
        <taxon>environmental samples</taxon>
    </lineage>
</organism>
<reference evidence="2" key="1">
    <citation type="journal article" date="2013" name="Syst. Appl. Microbiol.">
        <title>New insights into the archaeal diversity of a hypersaline microbial mat obtained by a metagenomic approach.</title>
        <authorList>
            <person name="Lopez-Lopez A."/>
            <person name="Richter M."/>
            <person name="Pena A."/>
            <person name="Tamames J."/>
            <person name="Rossello-Mora R."/>
        </authorList>
    </citation>
    <scope>NUCLEOTIDE SEQUENCE</scope>
</reference>
<proteinExistence type="predicted"/>
<protein>
    <submittedName>
        <fullName evidence="2">Spore coat F</fullName>
    </submittedName>
</protein>
<dbReference type="AlphaFoldDB" id="M1PWH5"/>
<dbReference type="InterPro" id="IPR012851">
    <property type="entry name" value="Spore_coat_CotF-like"/>
</dbReference>
<feature type="compositionally biased region" description="Low complexity" evidence="1">
    <location>
        <begin position="119"/>
        <end position="128"/>
    </location>
</feature>
<name>M1PWH5_9ZZZZ</name>
<accession>M1PWH5</accession>
<dbReference type="EMBL" id="JX684094">
    <property type="protein sequence ID" value="AGF93484.1"/>
    <property type="molecule type" value="Genomic_DNA"/>
</dbReference>
<dbReference type="Pfam" id="PF07875">
    <property type="entry name" value="Coat_F"/>
    <property type="match status" value="1"/>
</dbReference>
<sequence>MLEDNIIAFDCLEHEKNTVRDLSCAVIESSNQDLKQSLIQMRNQAEQDQSEIFHMAEQNGWYLAADKVDPQHVSRFWNFFQQTFQTAQQPTGYQGVTGYQYQNVGQNMGTSPGGGQRTGGNQPQYPKY</sequence>
<evidence type="ECO:0000256" key="1">
    <source>
        <dbReference type="SAM" id="MobiDB-lite"/>
    </source>
</evidence>
<gene>
    <name evidence="2" type="ORF">FLSS-28_0002</name>
</gene>
<feature type="region of interest" description="Disordered" evidence="1">
    <location>
        <begin position="104"/>
        <end position="128"/>
    </location>
</feature>